<reference evidence="7" key="4">
    <citation type="submission" date="2025-09" db="UniProtKB">
        <authorList>
            <consortium name="Ensembl"/>
        </authorList>
    </citation>
    <scope>IDENTIFICATION</scope>
</reference>
<feature type="compositionally biased region" description="Low complexity" evidence="6">
    <location>
        <begin position="55"/>
        <end position="75"/>
    </location>
</feature>
<organism evidence="7 8">
    <name type="scientific">Sus scrofa</name>
    <name type="common">Pig</name>
    <dbReference type="NCBI Taxonomy" id="9823"/>
    <lineage>
        <taxon>Eukaryota</taxon>
        <taxon>Metazoa</taxon>
        <taxon>Chordata</taxon>
        <taxon>Craniata</taxon>
        <taxon>Vertebrata</taxon>
        <taxon>Euteleostomi</taxon>
        <taxon>Mammalia</taxon>
        <taxon>Eutheria</taxon>
        <taxon>Laurasiatheria</taxon>
        <taxon>Artiodactyla</taxon>
        <taxon>Suina</taxon>
        <taxon>Suidae</taxon>
        <taxon>Sus</taxon>
    </lineage>
</organism>
<dbReference type="SUPFAM" id="SSF55248">
    <property type="entry name" value="PCD-like"/>
    <property type="match status" value="1"/>
</dbReference>
<comment type="catalytic activity">
    <reaction evidence="1">
        <text>(4aS,6R)-4a-hydroxy-L-erythro-5,6,7,8-tetrahydrobiopterin = (6R)-L-erythro-6,7-dihydrobiopterin + H2O</text>
        <dbReference type="Rhea" id="RHEA:11920"/>
        <dbReference type="ChEBI" id="CHEBI:15377"/>
        <dbReference type="ChEBI" id="CHEBI:15642"/>
        <dbReference type="ChEBI" id="CHEBI:43120"/>
        <dbReference type="EC" id="4.2.1.96"/>
    </reaction>
</comment>
<name>A0A5G2Q7E5_PIG</name>
<evidence type="ECO:0000313" key="7">
    <source>
        <dbReference type="Ensembl" id="ENSSSCP00000059725.1"/>
    </source>
</evidence>
<reference evidence="7" key="3">
    <citation type="submission" date="2025-08" db="UniProtKB">
        <authorList>
            <consortium name="Ensembl"/>
        </authorList>
    </citation>
    <scope>IDENTIFICATION</scope>
</reference>
<dbReference type="GeneTree" id="ENSGT00390000007221"/>
<dbReference type="PANTHER" id="PTHR12599:SF15">
    <property type="entry name" value="PTERIN-4-ALPHA-CARBINOLAMINE DEHYDRATASE 2"/>
    <property type="match status" value="1"/>
</dbReference>
<dbReference type="Ensembl" id="ENSSSCT00000072851.2">
    <property type="protein sequence ID" value="ENSSSCP00000059725.1"/>
    <property type="gene ID" value="ENSSSCG00000026229.4"/>
</dbReference>
<feature type="compositionally biased region" description="Low complexity" evidence="6">
    <location>
        <begin position="152"/>
        <end position="164"/>
    </location>
</feature>
<evidence type="ECO:0000256" key="6">
    <source>
        <dbReference type="SAM" id="MobiDB-lite"/>
    </source>
</evidence>
<dbReference type="GO" id="GO:0006729">
    <property type="term" value="P:tetrahydrobiopterin biosynthetic process"/>
    <property type="evidence" value="ECO:0007669"/>
    <property type="project" value="UniProtKB-KW"/>
</dbReference>
<dbReference type="InParanoid" id="A0A5G2Q7E5"/>
<dbReference type="EC" id="4.2.1.96" evidence="3"/>
<proteinExistence type="evidence at protein level"/>
<dbReference type="STRING" id="9823.ENSSSCP00000059725"/>
<keyword evidence="4" id="KW-0783">Tetrahydrobiopterin biosynthesis</keyword>
<dbReference type="GO" id="GO:0008124">
    <property type="term" value="F:4-alpha-hydroxytetrahydrobiopterin dehydratase activity"/>
    <property type="evidence" value="ECO:0000318"/>
    <property type="project" value="GO_Central"/>
</dbReference>
<dbReference type="AlphaFoldDB" id="A0A5G2Q7E5"/>
<evidence type="ECO:0000256" key="3">
    <source>
        <dbReference type="ARBA" id="ARBA00013252"/>
    </source>
</evidence>
<evidence type="ECO:0000256" key="1">
    <source>
        <dbReference type="ARBA" id="ARBA00001554"/>
    </source>
</evidence>
<feature type="region of interest" description="Disordered" evidence="6">
    <location>
        <begin position="29"/>
        <end position="204"/>
    </location>
</feature>
<feature type="compositionally biased region" description="Pro residues" evidence="6">
    <location>
        <begin position="38"/>
        <end position="54"/>
    </location>
</feature>
<dbReference type="SMR" id="A0A5G2Q7E5"/>
<keyword evidence="5" id="KW-0456">Lyase</keyword>
<feature type="compositionally biased region" description="Low complexity" evidence="6">
    <location>
        <begin position="191"/>
        <end position="204"/>
    </location>
</feature>
<sequence length="392" mass="43029">QSRAYIRTCSSLTYKGPTWITRVHCSPTANRVERSPRTPYPAHPTAPLPLPAPSSCPRHLFAPSPRRSPGQSGRQRGCDTPSPRRRRQRTCSARSAPARLPPRHRQETRHLGTTRKASGAGSDSARGCGGLRGPAAPRPPGCRQSCRPSKLPGAFRGRTAPGPARRGRAGRELPPRLLAPGRPAERRPGRRAGSAPGSPGPEAMAAALGVRGATRGWFAALRGRRQSLAAMSAGAHGLTAEERNQVIPDLQAAGWSELRERDAIYKEFSFKNFNQAFGFMSRVALQAEKMNHHPEWFNVYNKVTDLPYGGIPSLRCLRDARLPFLLVLLCSSASLCLEKYPLILSFRIAACYCRLVTHFQIRSREQGPTSLFSCLSSTDTRMKKLGHIRLLN</sequence>
<reference evidence="7" key="2">
    <citation type="journal article" date="2020" name="Gigascience">
        <title>An improved pig reference genome sequence to enable pig genetics and genomics research.</title>
        <authorList>
            <person name="Warr A."/>
            <person name="Affara N."/>
            <person name="Aken B."/>
            <person name="Beiki H."/>
            <person name="Bickhart D.M."/>
            <person name="Billis K."/>
            <person name="Chow W."/>
            <person name="Eory L."/>
            <person name="Finlayson H.A."/>
            <person name="Flicek P."/>
            <person name="Giron C.G."/>
            <person name="Griffin D.K."/>
            <person name="Hall R."/>
            <person name="Hannum G."/>
            <person name="Hourlier T."/>
            <person name="Howe K."/>
            <person name="Hume D.A."/>
            <person name="Izuogu O."/>
            <person name="Kim K."/>
            <person name="Koren S."/>
            <person name="Liu H."/>
            <person name="Manchanda N."/>
            <person name="Martin F.J."/>
            <person name="Nonneman D.J."/>
            <person name="O'Connor R.E."/>
            <person name="Phillippy A.M."/>
            <person name="Rohrer G.A."/>
            <person name="Rosen B.D."/>
            <person name="Rund L.A."/>
            <person name="Sargent C.A."/>
            <person name="Schook L.B."/>
            <person name="Schroeder S.G."/>
            <person name="Schwartz A.S."/>
            <person name="Skinner B.M."/>
            <person name="Talbot R."/>
            <person name="Tseng E."/>
            <person name="Tuggle C.K."/>
            <person name="Watson M."/>
            <person name="Smith T.P.L."/>
            <person name="Archibald A.L."/>
        </authorList>
    </citation>
    <scope>NUCLEOTIDE SEQUENCE [LARGE SCALE GENOMIC DNA]</scope>
    <source>
        <strain evidence="7">Duroc</strain>
    </source>
</reference>
<evidence type="ECO:0007829" key="10">
    <source>
        <dbReference type="PeptideAtlas" id="A0A5G2Q7E5"/>
    </source>
</evidence>
<comment type="similarity">
    <text evidence="2">Belongs to the pterin-4-alpha-carbinolamine dehydratase family.</text>
</comment>
<protein>
    <recommendedName>
        <fullName evidence="3">4a-hydroxytetrahydrobiopterin dehydratase</fullName>
        <ecNumber evidence="3">4.2.1.96</ecNumber>
    </recommendedName>
</protein>
<evidence type="ECO:0000313" key="8">
    <source>
        <dbReference type="Proteomes" id="UP000008227"/>
    </source>
</evidence>
<dbReference type="Gene3D" id="3.30.1360.20">
    <property type="entry name" value="Transcriptional coactivator/pterin dehydratase"/>
    <property type="match status" value="1"/>
</dbReference>
<reference evidence="8" key="1">
    <citation type="submission" date="2009-11" db="EMBL/GenBank/DDBJ databases">
        <authorList>
            <consortium name="Porcine genome sequencing project"/>
        </authorList>
    </citation>
    <scope>NUCLEOTIDE SEQUENCE [LARGE SCALE GENOMIC DNA]</scope>
    <source>
        <strain evidence="8">Duroc</strain>
    </source>
</reference>
<dbReference type="InterPro" id="IPR001533">
    <property type="entry name" value="Pterin_deHydtase"/>
</dbReference>
<dbReference type="PANTHER" id="PTHR12599">
    <property type="entry name" value="PTERIN-4-ALPHA-CARBINOLAMINE DEHYDRATASE"/>
    <property type="match status" value="1"/>
</dbReference>
<dbReference type="VGNC" id="VGNC:100319">
    <property type="gene designation" value="PCBD2"/>
</dbReference>
<evidence type="ECO:0000256" key="4">
    <source>
        <dbReference type="ARBA" id="ARBA00023007"/>
    </source>
</evidence>
<dbReference type="InterPro" id="IPR036428">
    <property type="entry name" value="PCD_sf"/>
</dbReference>
<gene>
    <name evidence="7 9" type="primary">PCBD2</name>
</gene>
<keyword evidence="10" id="KW-1267">Proteomics identification</keyword>
<dbReference type="Pfam" id="PF01329">
    <property type="entry name" value="Pterin_4a"/>
    <property type="match status" value="1"/>
</dbReference>
<dbReference type="Proteomes" id="UP000008227">
    <property type="component" value="Chromosome 2"/>
</dbReference>
<dbReference type="ExpressionAtlas" id="A0A5G2Q7E5">
    <property type="expression patterns" value="baseline and differential"/>
</dbReference>
<keyword evidence="8" id="KW-1185">Reference proteome</keyword>
<accession>A0A5G2Q7E5</accession>
<evidence type="ECO:0000256" key="5">
    <source>
        <dbReference type="ARBA" id="ARBA00023239"/>
    </source>
</evidence>
<evidence type="ECO:0000313" key="9">
    <source>
        <dbReference type="VGNC" id="VGNC:100319"/>
    </source>
</evidence>
<evidence type="ECO:0000256" key="2">
    <source>
        <dbReference type="ARBA" id="ARBA00006472"/>
    </source>
</evidence>
<dbReference type="Bgee" id="ENSSSCG00000026229">
    <property type="expression patterns" value="Expressed in semimembranosus muscle and 45 other cell types or tissues"/>
</dbReference>